<gene>
    <name evidence="2" type="ORF">CCALI_00003</name>
</gene>
<feature type="compositionally biased region" description="Polar residues" evidence="1">
    <location>
        <begin position="186"/>
        <end position="203"/>
    </location>
</feature>
<dbReference type="Proteomes" id="UP000014227">
    <property type="component" value="Chromosome I"/>
</dbReference>
<name>S0ES38_CHTCT</name>
<evidence type="ECO:0000256" key="1">
    <source>
        <dbReference type="SAM" id="MobiDB-lite"/>
    </source>
</evidence>
<dbReference type="HOGENOM" id="CLU_801002_0_0_0"/>
<proteinExistence type="predicted"/>
<sequence length="346" mass="38724">MNNPYRTLLWTVLSAWVLGFSPLGLHSALAQSRARPMAPAPPPRVAPAPPPMRAPSPPTPPIRVRPPQITNPSPPPQSTQDNVLRGVTVINPAPTTAFDRFQRTLEGYSYRNQLSRNSTTTVYVLPWYDTYFPGGLAFYPYYSTYGAYGLTVPSLYGTYYDLCPPYLDLYGVTIQPPPASYVPSPNEANRSTEESQSNENSDVNHYYLGKGGPIYSANDPKLDVNLRNAIADIENAWQKSDLDPLARHLRRNELIAVFLNGKYNYSLDASDYLSMTQDAFRASKTVRFQLEQVQQKAPHIYLVSGTHTYKDRKGQEHTVAVSFVLQQQGRQYYIIQVGVAPATTQN</sequence>
<feature type="region of interest" description="Disordered" evidence="1">
    <location>
        <begin position="34"/>
        <end position="82"/>
    </location>
</feature>
<dbReference type="KEGG" id="ccz:CCALI_00003"/>
<dbReference type="RefSeq" id="WP_016481410.1">
    <property type="nucleotide sequence ID" value="NC_021487.1"/>
</dbReference>
<keyword evidence="3" id="KW-1185">Reference proteome</keyword>
<dbReference type="EMBL" id="HF951689">
    <property type="protein sequence ID" value="CCW33843.1"/>
    <property type="molecule type" value="Genomic_DNA"/>
</dbReference>
<reference evidence="3" key="1">
    <citation type="submission" date="2013-03" db="EMBL/GenBank/DDBJ databases">
        <title>Genome sequence of Chthonomonas calidirosea, the first sequenced genome from the Armatimonadetes phylum (formally candidate division OP10).</title>
        <authorList>
            <person name="Lee K.C.Y."/>
            <person name="Morgan X.C."/>
            <person name="Dunfield P.F."/>
            <person name="Tamas I."/>
            <person name="Houghton K.M."/>
            <person name="Vyssotski M."/>
            <person name="Ryan J.L.J."/>
            <person name="Lagutin K."/>
            <person name="McDonald I.R."/>
            <person name="Stott M.B."/>
        </authorList>
    </citation>
    <scope>NUCLEOTIDE SEQUENCE [LARGE SCALE GENOMIC DNA]</scope>
    <source>
        <strain evidence="3">DSM 23976 / ICMP 18418 / T49</strain>
    </source>
</reference>
<protein>
    <submittedName>
        <fullName evidence="2">Uncharacterized protein</fullName>
    </submittedName>
</protein>
<dbReference type="STRING" id="454171.CP488_01152"/>
<evidence type="ECO:0000313" key="2">
    <source>
        <dbReference type="EMBL" id="CCW33843.1"/>
    </source>
</evidence>
<dbReference type="Gene3D" id="3.10.450.50">
    <property type="match status" value="1"/>
</dbReference>
<feature type="region of interest" description="Disordered" evidence="1">
    <location>
        <begin position="181"/>
        <end position="203"/>
    </location>
</feature>
<organism evidence="2 3">
    <name type="scientific">Chthonomonas calidirosea (strain DSM 23976 / ICMP 18418 / T49)</name>
    <dbReference type="NCBI Taxonomy" id="1303518"/>
    <lineage>
        <taxon>Bacteria</taxon>
        <taxon>Bacillati</taxon>
        <taxon>Armatimonadota</taxon>
        <taxon>Chthonomonadia</taxon>
        <taxon>Chthonomonadales</taxon>
        <taxon>Chthonomonadaceae</taxon>
        <taxon>Chthonomonas</taxon>
    </lineage>
</organism>
<dbReference type="InParanoid" id="S0ES38"/>
<evidence type="ECO:0000313" key="3">
    <source>
        <dbReference type="Proteomes" id="UP000014227"/>
    </source>
</evidence>
<feature type="compositionally biased region" description="Pro residues" evidence="1">
    <location>
        <begin position="38"/>
        <end position="64"/>
    </location>
</feature>
<accession>S0ES38</accession>
<dbReference type="PATRIC" id="fig|1303518.3.peg.3"/>
<dbReference type="AlphaFoldDB" id="S0ES38"/>